<protein>
    <submittedName>
        <fullName evidence="3">Uncharacterized protein</fullName>
    </submittedName>
</protein>
<dbReference type="InterPro" id="IPR036412">
    <property type="entry name" value="HAD-like_sf"/>
</dbReference>
<evidence type="ECO:0000313" key="4">
    <source>
        <dbReference type="Proteomes" id="UP001530377"/>
    </source>
</evidence>
<evidence type="ECO:0000313" key="3">
    <source>
        <dbReference type="EMBL" id="KAL3807559.1"/>
    </source>
</evidence>
<gene>
    <name evidence="3" type="ORF">ACHAXA_001143</name>
</gene>
<keyword evidence="4" id="KW-1185">Reference proteome</keyword>
<reference evidence="3 4" key="1">
    <citation type="submission" date="2024-10" db="EMBL/GenBank/DDBJ databases">
        <title>Updated reference genomes for cyclostephanoid diatoms.</title>
        <authorList>
            <person name="Roberts W.R."/>
            <person name="Alverson A.J."/>
        </authorList>
    </citation>
    <scope>NUCLEOTIDE SEQUENCE [LARGE SCALE GENOMIC DNA]</scope>
    <source>
        <strain evidence="3 4">AJA228-03</strain>
    </source>
</reference>
<evidence type="ECO:0000256" key="1">
    <source>
        <dbReference type="SAM" id="MobiDB-lite"/>
    </source>
</evidence>
<dbReference type="EMBL" id="JALLPB020000617">
    <property type="protein sequence ID" value="KAL3807559.1"/>
    <property type="molecule type" value="Genomic_DNA"/>
</dbReference>
<dbReference type="PANTHER" id="PTHR43434">
    <property type="entry name" value="PHOSPHOGLYCOLATE PHOSPHATASE"/>
    <property type="match status" value="1"/>
</dbReference>
<dbReference type="SUPFAM" id="SSF56784">
    <property type="entry name" value="HAD-like"/>
    <property type="match status" value="1"/>
</dbReference>
<dbReference type="Pfam" id="PF13419">
    <property type="entry name" value="HAD_2"/>
    <property type="match status" value="1"/>
</dbReference>
<feature type="compositionally biased region" description="Low complexity" evidence="1">
    <location>
        <begin position="47"/>
        <end position="75"/>
    </location>
</feature>
<dbReference type="Gene3D" id="3.40.50.1000">
    <property type="entry name" value="HAD superfamily/HAD-like"/>
    <property type="match status" value="1"/>
</dbReference>
<dbReference type="PANTHER" id="PTHR43434:SF1">
    <property type="entry name" value="PHOSPHOGLYCOLATE PHOSPHATASE"/>
    <property type="match status" value="1"/>
</dbReference>
<accession>A0ABD3R4B6</accession>
<dbReference type="AlphaFoldDB" id="A0ABD3R4B6"/>
<name>A0ABD3R4B6_9STRA</name>
<feature type="region of interest" description="Disordered" evidence="1">
    <location>
        <begin position="123"/>
        <end position="158"/>
    </location>
</feature>
<evidence type="ECO:0000256" key="2">
    <source>
        <dbReference type="SAM" id="SignalP"/>
    </source>
</evidence>
<feature type="chain" id="PRO_5044879845" evidence="2">
    <location>
        <begin position="23"/>
        <end position="389"/>
    </location>
</feature>
<feature type="region of interest" description="Disordered" evidence="1">
    <location>
        <begin position="35"/>
        <end position="79"/>
    </location>
</feature>
<dbReference type="InterPro" id="IPR050155">
    <property type="entry name" value="HAD-like_hydrolase_sf"/>
</dbReference>
<feature type="signal peptide" evidence="2">
    <location>
        <begin position="1"/>
        <end position="22"/>
    </location>
</feature>
<sequence>MSLGSSIRTAILLSAIVITVEGYLPAGSRVRVGTTTMGGVGDDRGARMSSTSPPSSMTTSIASSRASISATSSNDQDYDDGGDDPILGIIFDIDGTLADSWNLGYRATLAVLARYHNDHRHIDDGGSGEDGVVDSSLSSFSSSSSSSSSSSCRLTPETYPLSPEEYHHGCRYTTPERLARHVGLVPDHPSFAAVGEALGREFDDYYVRLVDRDTAGFYGGIADLLVGLNRGADDAEVGADGSGSATGLKLGALTNACVEYAHAVLRANCPKFSNSDSSSVDDGDDDDDDDENYIYERFSSIHGANSVPRPKPYGDGILKCCEEMNLHPSRVVYVGDAPTDARAAVDAGCRAAIGVLWGSNDEECLRKEAGFATLCRNVEELATAIERFL</sequence>
<dbReference type="InterPro" id="IPR041492">
    <property type="entry name" value="HAD_2"/>
</dbReference>
<keyword evidence="2" id="KW-0732">Signal</keyword>
<feature type="compositionally biased region" description="Low complexity" evidence="1">
    <location>
        <begin position="133"/>
        <end position="151"/>
    </location>
</feature>
<dbReference type="Proteomes" id="UP001530377">
    <property type="component" value="Unassembled WGS sequence"/>
</dbReference>
<proteinExistence type="predicted"/>
<dbReference type="GO" id="GO:0003824">
    <property type="term" value="F:catalytic activity"/>
    <property type="evidence" value="ECO:0007669"/>
    <property type="project" value="UniProtKB-ARBA"/>
</dbReference>
<comment type="caution">
    <text evidence="3">The sequence shown here is derived from an EMBL/GenBank/DDBJ whole genome shotgun (WGS) entry which is preliminary data.</text>
</comment>
<dbReference type="InterPro" id="IPR023214">
    <property type="entry name" value="HAD_sf"/>
</dbReference>
<organism evidence="3 4">
    <name type="scientific">Cyclostephanos tholiformis</name>
    <dbReference type="NCBI Taxonomy" id="382380"/>
    <lineage>
        <taxon>Eukaryota</taxon>
        <taxon>Sar</taxon>
        <taxon>Stramenopiles</taxon>
        <taxon>Ochrophyta</taxon>
        <taxon>Bacillariophyta</taxon>
        <taxon>Coscinodiscophyceae</taxon>
        <taxon>Thalassiosirophycidae</taxon>
        <taxon>Stephanodiscales</taxon>
        <taxon>Stephanodiscaceae</taxon>
        <taxon>Cyclostephanos</taxon>
    </lineage>
</organism>